<gene>
    <name evidence="2" type="ORF">Acr_26g0011380</name>
</gene>
<keyword evidence="3" id="KW-1185">Reference proteome</keyword>
<sequence length="55" mass="6310">MQKAWHEQPEREKGFTLVKRLIAPMEDQRGRGVDAGEEIDHNHGWPEGMRVATLA</sequence>
<protein>
    <submittedName>
        <fullName evidence="2">Uncharacterized protein</fullName>
    </submittedName>
</protein>
<name>A0A7J0H4B3_9ERIC</name>
<dbReference type="Proteomes" id="UP000585474">
    <property type="component" value="Unassembled WGS sequence"/>
</dbReference>
<proteinExistence type="predicted"/>
<organism evidence="2 3">
    <name type="scientific">Actinidia rufa</name>
    <dbReference type="NCBI Taxonomy" id="165716"/>
    <lineage>
        <taxon>Eukaryota</taxon>
        <taxon>Viridiplantae</taxon>
        <taxon>Streptophyta</taxon>
        <taxon>Embryophyta</taxon>
        <taxon>Tracheophyta</taxon>
        <taxon>Spermatophyta</taxon>
        <taxon>Magnoliopsida</taxon>
        <taxon>eudicotyledons</taxon>
        <taxon>Gunneridae</taxon>
        <taxon>Pentapetalae</taxon>
        <taxon>asterids</taxon>
        <taxon>Ericales</taxon>
        <taxon>Actinidiaceae</taxon>
        <taxon>Actinidia</taxon>
    </lineage>
</organism>
<evidence type="ECO:0000256" key="1">
    <source>
        <dbReference type="SAM" id="MobiDB-lite"/>
    </source>
</evidence>
<feature type="region of interest" description="Disordered" evidence="1">
    <location>
        <begin position="28"/>
        <end position="55"/>
    </location>
</feature>
<reference evidence="2 3" key="1">
    <citation type="submission" date="2019-07" db="EMBL/GenBank/DDBJ databases">
        <title>De Novo Assembly of kiwifruit Actinidia rufa.</title>
        <authorList>
            <person name="Sugita-Konishi S."/>
            <person name="Sato K."/>
            <person name="Mori E."/>
            <person name="Abe Y."/>
            <person name="Kisaki G."/>
            <person name="Hamano K."/>
            <person name="Suezawa K."/>
            <person name="Otani M."/>
            <person name="Fukuda T."/>
            <person name="Manabe T."/>
            <person name="Gomi K."/>
            <person name="Tabuchi M."/>
            <person name="Akimitsu K."/>
            <person name="Kataoka I."/>
        </authorList>
    </citation>
    <scope>NUCLEOTIDE SEQUENCE [LARGE SCALE GENOMIC DNA]</scope>
    <source>
        <strain evidence="3">cv. Fuchu</strain>
    </source>
</reference>
<comment type="caution">
    <text evidence="2">The sequence shown here is derived from an EMBL/GenBank/DDBJ whole genome shotgun (WGS) entry which is preliminary data.</text>
</comment>
<evidence type="ECO:0000313" key="2">
    <source>
        <dbReference type="EMBL" id="GFZ17868.1"/>
    </source>
</evidence>
<accession>A0A7J0H4B3</accession>
<dbReference type="AlphaFoldDB" id="A0A7J0H4B3"/>
<evidence type="ECO:0000313" key="3">
    <source>
        <dbReference type="Proteomes" id="UP000585474"/>
    </source>
</evidence>
<feature type="compositionally biased region" description="Basic and acidic residues" evidence="1">
    <location>
        <begin position="28"/>
        <end position="44"/>
    </location>
</feature>
<dbReference type="EMBL" id="BJWL01000026">
    <property type="protein sequence ID" value="GFZ17868.1"/>
    <property type="molecule type" value="Genomic_DNA"/>
</dbReference>